<keyword evidence="5 7" id="KW-0560">Oxidoreductase</keyword>
<dbReference type="PANTHER" id="PTHR43303">
    <property type="entry name" value="NADPH DEHYDROGENASE C23G7.10C-RELATED"/>
    <property type="match status" value="1"/>
</dbReference>
<keyword evidence="8" id="KW-1185">Reference proteome</keyword>
<keyword evidence="3" id="KW-0288">FMN</keyword>
<evidence type="ECO:0000256" key="3">
    <source>
        <dbReference type="ARBA" id="ARBA00022643"/>
    </source>
</evidence>
<dbReference type="InterPro" id="IPR001155">
    <property type="entry name" value="OxRdtase_FMN_N"/>
</dbReference>
<organism evidence="7 8">
    <name type="scientific">Candidatus Lokiarchaeum ossiferum</name>
    <dbReference type="NCBI Taxonomy" id="2951803"/>
    <lineage>
        <taxon>Archaea</taxon>
        <taxon>Promethearchaeati</taxon>
        <taxon>Promethearchaeota</taxon>
        <taxon>Promethearchaeia</taxon>
        <taxon>Promethearchaeales</taxon>
        <taxon>Promethearchaeaceae</taxon>
        <taxon>Candidatus Lokiarchaeum</taxon>
    </lineage>
</organism>
<evidence type="ECO:0000313" key="7">
    <source>
        <dbReference type="EMBL" id="UYP44627.1"/>
    </source>
</evidence>
<dbReference type="Proteomes" id="UP001208689">
    <property type="component" value="Chromosome"/>
</dbReference>
<keyword evidence="2" id="KW-0285">Flavoprotein</keyword>
<evidence type="ECO:0000256" key="5">
    <source>
        <dbReference type="ARBA" id="ARBA00023002"/>
    </source>
</evidence>
<dbReference type="InterPro" id="IPR013785">
    <property type="entry name" value="Aldolase_TIM"/>
</dbReference>
<reference evidence="7" key="1">
    <citation type="submission" date="2022-09" db="EMBL/GenBank/DDBJ databases">
        <title>Actin cytoskeleton and complex cell architecture in an #Asgard archaeon.</title>
        <authorList>
            <person name="Ponce Toledo R.I."/>
            <person name="Schleper C."/>
            <person name="Rodrigues Oliveira T."/>
            <person name="Wollweber F."/>
            <person name="Xu J."/>
            <person name="Rittmann S."/>
            <person name="Klingl A."/>
            <person name="Pilhofer M."/>
        </authorList>
    </citation>
    <scope>NUCLEOTIDE SEQUENCE</scope>
    <source>
        <strain evidence="7">B-35</strain>
    </source>
</reference>
<dbReference type="GO" id="GO:0003959">
    <property type="term" value="F:NADPH dehydrogenase activity"/>
    <property type="evidence" value="ECO:0007669"/>
    <property type="project" value="UniProtKB-EC"/>
</dbReference>
<dbReference type="Pfam" id="PF00724">
    <property type="entry name" value="Oxidored_FMN"/>
    <property type="match status" value="1"/>
</dbReference>
<proteinExistence type="predicted"/>
<comment type="cofactor">
    <cofactor evidence="1">
        <name>FMN</name>
        <dbReference type="ChEBI" id="CHEBI:58210"/>
    </cofactor>
</comment>
<dbReference type="EMBL" id="CP104013">
    <property type="protein sequence ID" value="UYP44627.1"/>
    <property type="molecule type" value="Genomic_DNA"/>
</dbReference>
<gene>
    <name evidence="7" type="ORF">NEF87_000912</name>
</gene>
<dbReference type="NCBIfam" id="NF010047">
    <property type="entry name" value="PRK13523.1"/>
    <property type="match status" value="1"/>
</dbReference>
<evidence type="ECO:0000256" key="4">
    <source>
        <dbReference type="ARBA" id="ARBA00022857"/>
    </source>
</evidence>
<dbReference type="Gene3D" id="3.20.20.70">
    <property type="entry name" value="Aldolase class I"/>
    <property type="match status" value="1"/>
</dbReference>
<evidence type="ECO:0000313" key="8">
    <source>
        <dbReference type="Proteomes" id="UP001208689"/>
    </source>
</evidence>
<sequence>MIFTEKKIGTIAVKNRVVMPPMCMYSSDESGMVKPFHVVHYGTRAQGGVGLIILEATAVVPEGRISNADLGIWSDSHIEGLKSIVDIVHHFGAKIAIQLGHAGRKTGTGKGFSSSSIAFNEKYPEPFEMTRAQIEDVTQAFKKAAERAQKAGFDLIEIHGAHGYLINQFLSPLVNKRSDTYGCNPRYNLSFLTAIIKAIKEVYVGPVALRISGDEYEPQGLHAEDHVEIIKSLNADPQTQVNLLDVSSGGVTAAVPEIAFVAGYQVPFAAIIRKQVDIPVITGGLITTPTEIETILEKKEADFVWLGRELLRNPYWVLKTAEVLNVDCVLPRQYKRAEPYSS</sequence>
<keyword evidence="4" id="KW-0521">NADP</keyword>
<evidence type="ECO:0000256" key="1">
    <source>
        <dbReference type="ARBA" id="ARBA00001917"/>
    </source>
</evidence>
<dbReference type="EC" id="1.6.99.1" evidence="7"/>
<dbReference type="InterPro" id="IPR044152">
    <property type="entry name" value="YqjM-like"/>
</dbReference>
<evidence type="ECO:0000256" key="2">
    <source>
        <dbReference type="ARBA" id="ARBA00022630"/>
    </source>
</evidence>
<dbReference type="SUPFAM" id="SSF51395">
    <property type="entry name" value="FMN-linked oxidoreductases"/>
    <property type="match status" value="1"/>
</dbReference>
<evidence type="ECO:0000259" key="6">
    <source>
        <dbReference type="Pfam" id="PF00724"/>
    </source>
</evidence>
<name>A0ABY6HM91_9ARCH</name>
<protein>
    <submittedName>
        <fullName evidence="7">NADPH dehydrogenase</fullName>
        <ecNumber evidence="7">1.6.99.1</ecNumber>
    </submittedName>
</protein>
<feature type="domain" description="NADH:flavin oxidoreductase/NADH oxidase N-terminal" evidence="6">
    <location>
        <begin position="2"/>
        <end position="324"/>
    </location>
</feature>
<accession>A0ABY6HM91</accession>
<dbReference type="PANTHER" id="PTHR43303:SF4">
    <property type="entry name" value="NADPH DEHYDROGENASE C23G7.10C-RELATED"/>
    <property type="match status" value="1"/>
</dbReference>